<dbReference type="Proteomes" id="UP000008783">
    <property type="component" value="Unassembled WGS sequence"/>
</dbReference>
<evidence type="ECO:0000313" key="2">
    <source>
        <dbReference type="Proteomes" id="UP000008783"/>
    </source>
</evidence>
<reference evidence="2" key="1">
    <citation type="journal article" date="2011" name="Proc. Natl. Acad. Sci. U.S.A.">
        <title>Obligate biotrophy features unraveled by the genomic analysis of rust fungi.</title>
        <authorList>
            <person name="Duplessis S."/>
            <person name="Cuomo C.A."/>
            <person name="Lin Y.-C."/>
            <person name="Aerts A."/>
            <person name="Tisserant E."/>
            <person name="Veneault-Fourrey C."/>
            <person name="Joly D.L."/>
            <person name="Hacquard S."/>
            <person name="Amselem J."/>
            <person name="Cantarel B.L."/>
            <person name="Chiu R."/>
            <person name="Coutinho P.M."/>
            <person name="Feau N."/>
            <person name="Field M."/>
            <person name="Frey P."/>
            <person name="Gelhaye E."/>
            <person name="Goldberg J."/>
            <person name="Grabherr M.G."/>
            <person name="Kodira C.D."/>
            <person name="Kohler A."/>
            <person name="Kuees U."/>
            <person name="Lindquist E.A."/>
            <person name="Lucas S.M."/>
            <person name="Mago R."/>
            <person name="Mauceli E."/>
            <person name="Morin E."/>
            <person name="Murat C."/>
            <person name="Pangilinan J.L."/>
            <person name="Park R."/>
            <person name="Pearson M."/>
            <person name="Quesneville H."/>
            <person name="Rouhier N."/>
            <person name="Sakthikumar S."/>
            <person name="Salamov A.A."/>
            <person name="Schmutz J."/>
            <person name="Selles B."/>
            <person name="Shapiro H."/>
            <person name="Tanguay P."/>
            <person name="Tuskan G.A."/>
            <person name="Henrissat B."/>
            <person name="Van de Peer Y."/>
            <person name="Rouze P."/>
            <person name="Ellis J.G."/>
            <person name="Dodds P.N."/>
            <person name="Schein J.E."/>
            <person name="Zhong S."/>
            <person name="Hamelin R.C."/>
            <person name="Grigoriev I.V."/>
            <person name="Szabo L.J."/>
            <person name="Martin F."/>
        </authorList>
    </citation>
    <scope>NUCLEOTIDE SEQUENCE [LARGE SCALE GENOMIC DNA]</scope>
    <source>
        <strain evidence="2">CRL 75-36-700-3 / race SCCL</strain>
    </source>
</reference>
<gene>
    <name evidence="1" type="ORF">PGTG_22518</name>
</gene>
<dbReference type="InterPro" id="IPR020056">
    <property type="entry name" value="Rbsml_bL25/Gln-tRNA_synth_N"/>
</dbReference>
<keyword evidence="2" id="KW-1185">Reference proteome</keyword>
<dbReference type="EMBL" id="DS178354">
    <property type="protein sequence ID" value="EHS64839.1"/>
    <property type="molecule type" value="Genomic_DNA"/>
</dbReference>
<sequence>MLETGFWSVCERSIRAALLKHPSNKSDSETKPNVDLEAVGLENVRFQGMRTAYFTLDKSSSLDPLVSQHSLPESQDHSPPLFDHHSLQNQLVLNWIVSLKEDSGKKIG</sequence>
<protein>
    <submittedName>
        <fullName evidence="1">Uncharacterized protein</fullName>
    </submittedName>
</protein>
<dbReference type="HOGENOM" id="CLU_2198279_0_0_1"/>
<dbReference type="Gene3D" id="2.40.240.10">
    <property type="entry name" value="Ribosomal Protein L25, Chain P"/>
    <property type="match status" value="1"/>
</dbReference>
<evidence type="ECO:0000313" key="1">
    <source>
        <dbReference type="EMBL" id="EHS64839.1"/>
    </source>
</evidence>
<dbReference type="AlphaFoldDB" id="H6QUT1"/>
<organism evidence="1 2">
    <name type="scientific">Puccinia graminis f. sp. tritici (strain CRL 75-36-700-3 / race SCCL)</name>
    <name type="common">Black stem rust fungus</name>
    <dbReference type="NCBI Taxonomy" id="418459"/>
    <lineage>
        <taxon>Eukaryota</taxon>
        <taxon>Fungi</taxon>
        <taxon>Dikarya</taxon>
        <taxon>Basidiomycota</taxon>
        <taxon>Pucciniomycotina</taxon>
        <taxon>Pucciniomycetes</taxon>
        <taxon>Pucciniales</taxon>
        <taxon>Pucciniaceae</taxon>
        <taxon>Puccinia</taxon>
    </lineage>
</organism>
<dbReference type="VEuPathDB" id="FungiDB:PGTG_22518"/>
<dbReference type="STRING" id="418459.H6QUT1"/>
<dbReference type="OrthoDB" id="3230355at2759"/>
<dbReference type="RefSeq" id="XP_003888726.1">
    <property type="nucleotide sequence ID" value="XM_003888677.1"/>
</dbReference>
<dbReference type="KEGG" id="pgr:PGTG_22518"/>
<dbReference type="GeneID" id="13542092"/>
<accession>H6QUT1</accession>
<name>H6QUT1_PUCGT</name>
<proteinExistence type="predicted"/>
<dbReference type="InParanoid" id="H6QUT1"/>